<feature type="domain" description="DUF8207" evidence="1">
    <location>
        <begin position="2"/>
        <end position="53"/>
    </location>
</feature>
<gene>
    <name evidence="2" type="ORF">RI129_000301</name>
</gene>
<dbReference type="PANTHER" id="PTHR35374:SF1">
    <property type="entry name" value="PROTEIN KINASE DOMAIN-CONTAINING PROTEIN"/>
    <property type="match status" value="1"/>
</dbReference>
<keyword evidence="3" id="KW-1185">Reference proteome</keyword>
<dbReference type="PANTHER" id="PTHR35374">
    <property type="entry name" value="CYCLIN-DEPENDENT KINASE 11A-LIKE"/>
    <property type="match status" value="1"/>
</dbReference>
<name>A0AAN7VIZ5_9COLE</name>
<dbReference type="Proteomes" id="UP001329430">
    <property type="component" value="Chromosome 1"/>
</dbReference>
<sequence>MNEPDPHLITEQDEANYRQIVIATNAARRSYNPGEQLRGSRGRKYTQIIKPLLAAAASGRGLFKELGRPVELKYWNSIHELIRELEVLWAEKMAGNTGLVNDIISIVEELYEDGYIERPTRKFLSKL</sequence>
<evidence type="ECO:0000313" key="3">
    <source>
        <dbReference type="Proteomes" id="UP001329430"/>
    </source>
</evidence>
<protein>
    <recommendedName>
        <fullName evidence="1">DUF8207 domain-containing protein</fullName>
    </recommendedName>
</protein>
<dbReference type="EMBL" id="JAVRBK010000001">
    <property type="protein sequence ID" value="KAK5649272.1"/>
    <property type="molecule type" value="Genomic_DNA"/>
</dbReference>
<organism evidence="2 3">
    <name type="scientific">Pyrocoelia pectoralis</name>
    <dbReference type="NCBI Taxonomy" id="417401"/>
    <lineage>
        <taxon>Eukaryota</taxon>
        <taxon>Metazoa</taxon>
        <taxon>Ecdysozoa</taxon>
        <taxon>Arthropoda</taxon>
        <taxon>Hexapoda</taxon>
        <taxon>Insecta</taxon>
        <taxon>Pterygota</taxon>
        <taxon>Neoptera</taxon>
        <taxon>Endopterygota</taxon>
        <taxon>Coleoptera</taxon>
        <taxon>Polyphaga</taxon>
        <taxon>Elateriformia</taxon>
        <taxon>Elateroidea</taxon>
        <taxon>Lampyridae</taxon>
        <taxon>Lampyrinae</taxon>
        <taxon>Pyrocoelia</taxon>
    </lineage>
</organism>
<dbReference type="InterPro" id="IPR058520">
    <property type="entry name" value="DUF8207"/>
</dbReference>
<comment type="caution">
    <text evidence="2">The sequence shown here is derived from an EMBL/GenBank/DDBJ whole genome shotgun (WGS) entry which is preliminary data.</text>
</comment>
<dbReference type="AlphaFoldDB" id="A0AAN7VIZ5"/>
<evidence type="ECO:0000313" key="2">
    <source>
        <dbReference type="EMBL" id="KAK5649272.1"/>
    </source>
</evidence>
<evidence type="ECO:0000259" key="1">
    <source>
        <dbReference type="Pfam" id="PF26634"/>
    </source>
</evidence>
<proteinExistence type="predicted"/>
<dbReference type="Pfam" id="PF26634">
    <property type="entry name" value="DUF8207"/>
    <property type="match status" value="1"/>
</dbReference>
<reference evidence="2 3" key="1">
    <citation type="journal article" date="2024" name="Insects">
        <title>An Improved Chromosome-Level Genome Assembly of the Firefly Pyrocoelia pectoralis.</title>
        <authorList>
            <person name="Fu X."/>
            <person name="Meyer-Rochow V.B."/>
            <person name="Ballantyne L."/>
            <person name="Zhu X."/>
        </authorList>
    </citation>
    <scope>NUCLEOTIDE SEQUENCE [LARGE SCALE GENOMIC DNA]</scope>
    <source>
        <strain evidence="2">XCY_ONT2</strain>
    </source>
</reference>
<accession>A0AAN7VIZ5</accession>